<feature type="transmembrane region" description="Helical" evidence="7">
    <location>
        <begin position="354"/>
        <end position="374"/>
    </location>
</feature>
<evidence type="ECO:0000256" key="4">
    <source>
        <dbReference type="ARBA" id="ARBA00022692"/>
    </source>
</evidence>
<dbReference type="GO" id="GO:0022857">
    <property type="term" value="F:transmembrane transporter activity"/>
    <property type="evidence" value="ECO:0007669"/>
    <property type="project" value="InterPro"/>
</dbReference>
<proteinExistence type="predicted"/>
<keyword evidence="5 7" id="KW-1133">Transmembrane helix</keyword>
<dbReference type="GO" id="GO:0005886">
    <property type="term" value="C:plasma membrane"/>
    <property type="evidence" value="ECO:0007669"/>
    <property type="project" value="UniProtKB-SubCell"/>
</dbReference>
<feature type="transmembrane region" description="Helical" evidence="7">
    <location>
        <begin position="220"/>
        <end position="240"/>
    </location>
</feature>
<organism evidence="9 10">
    <name type="scientific">Mycobacterium marinum</name>
    <dbReference type="NCBI Taxonomy" id="1781"/>
    <lineage>
        <taxon>Bacteria</taxon>
        <taxon>Bacillati</taxon>
        <taxon>Actinomycetota</taxon>
        <taxon>Actinomycetes</taxon>
        <taxon>Mycobacteriales</taxon>
        <taxon>Mycobacteriaceae</taxon>
        <taxon>Mycobacterium</taxon>
        <taxon>Mycobacterium ulcerans group</taxon>
    </lineage>
</organism>
<gene>
    <name evidence="9" type="primary">emrB_3</name>
    <name evidence="9" type="ORF">DAVIS_04192</name>
</gene>
<evidence type="ECO:0000256" key="3">
    <source>
        <dbReference type="ARBA" id="ARBA00022475"/>
    </source>
</evidence>
<dbReference type="AlphaFoldDB" id="A0A3E2MRM7"/>
<keyword evidence="3" id="KW-1003">Cell membrane</keyword>
<comment type="subcellular location">
    <subcellularLocation>
        <location evidence="1">Cell membrane</location>
        <topology evidence="1">Multi-pass membrane protein</topology>
    </subcellularLocation>
</comment>
<feature type="domain" description="Major facilitator superfamily (MFS) profile" evidence="8">
    <location>
        <begin position="33"/>
        <end position="522"/>
    </location>
</feature>
<feature type="transmembrane region" description="Helical" evidence="7">
    <location>
        <begin position="157"/>
        <end position="180"/>
    </location>
</feature>
<sequence length="533" mass="55892">MEPCGADARATATQLGPTQDNYPDRLDWPTIRIAGVCLIAAIMANLDISIVTVAQRTFTVAFHSTQATVAWTVAGYMLGMATATPMTGWAADRLGAKRLFMGAVATFTLGSMLCASAPNIGLLITFRVVQGIGGGVLGPLVLAIVTHQAGPRRLGRLLAVGAIPMLTAPMFGPILGGWLIDAYGWQWIFLINLPAGLLAFGLAAILVPEDPPKPSERFDFIGMLLLLPGIAMLLLGVSAIPGSGTVTDHRVWVPAISGAVLITAFALHAWYRTDHPLIDLRLFTDRVVRLANLALLLYVAGAAGASLLLPSYFQQLLHQTPMRSGLMMVPIGFGAMLTMPLTGAFMDSRGPRKVVLIGLTLIATGTGTFVFGVANEADYLPTLLAGLTIAGMGLGCTGLLLAASVMRVLAPHQIARGSALISVNQQISGSIGAALMSMILTNQFCRSHTISTANNMAVLRENAERHVVPIAPSAVPARAVGPDFLVELQHDLSHAYTLTFAVAAVLGALAYFPAAFLPAKPTTIAPGEVDVPG</sequence>
<dbReference type="EMBL" id="PEDF01000154">
    <property type="protein sequence ID" value="RFZ36067.1"/>
    <property type="molecule type" value="Genomic_DNA"/>
</dbReference>
<name>A0A3E2MRM7_MYCMR</name>
<dbReference type="SUPFAM" id="SSF103473">
    <property type="entry name" value="MFS general substrate transporter"/>
    <property type="match status" value="1"/>
</dbReference>
<evidence type="ECO:0000256" key="7">
    <source>
        <dbReference type="SAM" id="Phobius"/>
    </source>
</evidence>
<feature type="transmembrane region" description="Helical" evidence="7">
    <location>
        <begin position="380"/>
        <end position="403"/>
    </location>
</feature>
<keyword evidence="6 7" id="KW-0472">Membrane</keyword>
<reference evidence="9 10" key="1">
    <citation type="journal article" date="2018" name="Sci. Rep.">
        <title>Extensive genomic diversity among Mycobacterium marinum strains revealed by whole genome sequencing.</title>
        <authorList>
            <person name="Das S."/>
            <person name="Pettersson B.M."/>
            <person name="Behra P.R."/>
            <person name="Mallick A."/>
            <person name="Cheramie M."/>
            <person name="Ramesh M."/>
            <person name="Shirreff L."/>
            <person name="DuCote T."/>
            <person name="Dasgupta S."/>
            <person name="Ennis D.G."/>
            <person name="Kirsebom L.A."/>
        </authorList>
    </citation>
    <scope>NUCLEOTIDE SEQUENCE [LARGE SCALE GENOMIC DNA]</scope>
    <source>
        <strain evidence="9 10">Davis1</strain>
    </source>
</reference>
<dbReference type="InterPro" id="IPR036259">
    <property type="entry name" value="MFS_trans_sf"/>
</dbReference>
<protein>
    <submittedName>
        <fullName evidence="9">Multidrug export protein EmrB</fullName>
    </submittedName>
</protein>
<feature type="transmembrane region" description="Helical" evidence="7">
    <location>
        <begin position="99"/>
        <end position="118"/>
    </location>
</feature>
<feature type="transmembrane region" description="Helical" evidence="7">
    <location>
        <begin position="186"/>
        <end position="208"/>
    </location>
</feature>
<dbReference type="Pfam" id="PF07690">
    <property type="entry name" value="MFS_1"/>
    <property type="match status" value="1"/>
</dbReference>
<feature type="transmembrane region" description="Helical" evidence="7">
    <location>
        <begin position="33"/>
        <end position="54"/>
    </location>
</feature>
<keyword evidence="4 7" id="KW-0812">Transmembrane</keyword>
<feature type="transmembrane region" description="Helical" evidence="7">
    <location>
        <begin position="495"/>
        <end position="516"/>
    </location>
</feature>
<feature type="transmembrane region" description="Helical" evidence="7">
    <location>
        <begin position="124"/>
        <end position="145"/>
    </location>
</feature>
<feature type="transmembrane region" description="Helical" evidence="7">
    <location>
        <begin position="252"/>
        <end position="271"/>
    </location>
</feature>
<dbReference type="PANTHER" id="PTHR42718">
    <property type="entry name" value="MAJOR FACILITATOR SUPERFAMILY MULTIDRUG TRANSPORTER MFSC"/>
    <property type="match status" value="1"/>
</dbReference>
<dbReference type="Gene3D" id="1.20.1250.20">
    <property type="entry name" value="MFS general substrate transporter like domains"/>
    <property type="match status" value="1"/>
</dbReference>
<dbReference type="InterPro" id="IPR011701">
    <property type="entry name" value="MFS"/>
</dbReference>
<dbReference type="NCBIfam" id="TIGR00711">
    <property type="entry name" value="efflux_EmrB"/>
    <property type="match status" value="1"/>
</dbReference>
<evidence type="ECO:0000259" key="8">
    <source>
        <dbReference type="PROSITE" id="PS50850"/>
    </source>
</evidence>
<accession>A0A3E2MRM7</accession>
<evidence type="ECO:0000256" key="6">
    <source>
        <dbReference type="ARBA" id="ARBA00023136"/>
    </source>
</evidence>
<evidence type="ECO:0000313" key="10">
    <source>
        <dbReference type="Proteomes" id="UP000257451"/>
    </source>
</evidence>
<comment type="caution">
    <text evidence="9">The sequence shown here is derived from an EMBL/GenBank/DDBJ whole genome shotgun (WGS) entry which is preliminary data.</text>
</comment>
<keyword evidence="2" id="KW-0813">Transport</keyword>
<dbReference type="Proteomes" id="UP000257451">
    <property type="component" value="Unassembled WGS sequence"/>
</dbReference>
<dbReference type="Gene3D" id="1.20.1720.10">
    <property type="entry name" value="Multidrug resistance protein D"/>
    <property type="match status" value="1"/>
</dbReference>
<feature type="transmembrane region" description="Helical" evidence="7">
    <location>
        <begin position="325"/>
        <end position="342"/>
    </location>
</feature>
<evidence type="ECO:0000256" key="2">
    <source>
        <dbReference type="ARBA" id="ARBA00022448"/>
    </source>
</evidence>
<evidence type="ECO:0000256" key="5">
    <source>
        <dbReference type="ARBA" id="ARBA00022989"/>
    </source>
</evidence>
<evidence type="ECO:0000313" key="9">
    <source>
        <dbReference type="EMBL" id="RFZ36067.1"/>
    </source>
</evidence>
<dbReference type="InterPro" id="IPR004638">
    <property type="entry name" value="EmrB-like"/>
</dbReference>
<evidence type="ECO:0000256" key="1">
    <source>
        <dbReference type="ARBA" id="ARBA00004651"/>
    </source>
</evidence>
<dbReference type="RefSeq" id="WP_117433020.1">
    <property type="nucleotide sequence ID" value="NZ_PEDF01000154.1"/>
</dbReference>
<feature type="transmembrane region" description="Helical" evidence="7">
    <location>
        <begin position="292"/>
        <end position="313"/>
    </location>
</feature>
<dbReference type="CDD" id="cd17503">
    <property type="entry name" value="MFS_LmrB_MDR_like"/>
    <property type="match status" value="1"/>
</dbReference>
<dbReference type="PANTHER" id="PTHR42718:SF46">
    <property type="entry name" value="BLR6921 PROTEIN"/>
    <property type="match status" value="1"/>
</dbReference>
<dbReference type="InterPro" id="IPR020846">
    <property type="entry name" value="MFS_dom"/>
</dbReference>
<dbReference type="PROSITE" id="PS50850">
    <property type="entry name" value="MFS"/>
    <property type="match status" value="1"/>
</dbReference>